<accession>A0ABD0JQJ6</accession>
<feature type="signal peptide" evidence="1">
    <location>
        <begin position="1"/>
        <end position="21"/>
    </location>
</feature>
<name>A0ABD0JQJ6_9CAEN</name>
<organism evidence="2 3">
    <name type="scientific">Batillaria attramentaria</name>
    <dbReference type="NCBI Taxonomy" id="370345"/>
    <lineage>
        <taxon>Eukaryota</taxon>
        <taxon>Metazoa</taxon>
        <taxon>Spiralia</taxon>
        <taxon>Lophotrochozoa</taxon>
        <taxon>Mollusca</taxon>
        <taxon>Gastropoda</taxon>
        <taxon>Caenogastropoda</taxon>
        <taxon>Sorbeoconcha</taxon>
        <taxon>Cerithioidea</taxon>
        <taxon>Batillariidae</taxon>
        <taxon>Batillaria</taxon>
    </lineage>
</organism>
<dbReference type="Proteomes" id="UP001519460">
    <property type="component" value="Unassembled WGS sequence"/>
</dbReference>
<keyword evidence="1" id="KW-0732">Signal</keyword>
<gene>
    <name evidence="2" type="ORF">BaRGS_00031594</name>
</gene>
<dbReference type="EMBL" id="JACVVK020000357">
    <property type="protein sequence ID" value="KAK7477108.1"/>
    <property type="molecule type" value="Genomic_DNA"/>
</dbReference>
<comment type="caution">
    <text evidence="2">The sequence shown here is derived from an EMBL/GenBank/DDBJ whole genome shotgun (WGS) entry which is preliminary data.</text>
</comment>
<evidence type="ECO:0000256" key="1">
    <source>
        <dbReference type="SAM" id="SignalP"/>
    </source>
</evidence>
<evidence type="ECO:0000313" key="3">
    <source>
        <dbReference type="Proteomes" id="UP001519460"/>
    </source>
</evidence>
<proteinExistence type="predicted"/>
<protein>
    <submittedName>
        <fullName evidence="2">Uncharacterized protein</fullName>
    </submittedName>
</protein>
<reference evidence="2 3" key="1">
    <citation type="journal article" date="2023" name="Sci. Data">
        <title>Genome assembly of the Korean intertidal mud-creeper Batillaria attramentaria.</title>
        <authorList>
            <person name="Patra A.K."/>
            <person name="Ho P.T."/>
            <person name="Jun S."/>
            <person name="Lee S.J."/>
            <person name="Kim Y."/>
            <person name="Won Y.J."/>
        </authorList>
    </citation>
    <scope>NUCLEOTIDE SEQUENCE [LARGE SCALE GENOMIC DNA]</scope>
    <source>
        <strain evidence="2">Wonlab-2016</strain>
    </source>
</reference>
<evidence type="ECO:0000313" key="2">
    <source>
        <dbReference type="EMBL" id="KAK7477108.1"/>
    </source>
</evidence>
<feature type="chain" id="PRO_5044796641" evidence="1">
    <location>
        <begin position="22"/>
        <end position="120"/>
    </location>
</feature>
<keyword evidence="3" id="KW-1185">Reference proteome</keyword>
<sequence length="120" mass="13707">MRRRRARVMTLIWSLRPNVWPCPVEQGRFSSSFVLSGPLATLSLSSLRVTVPPVLEYQGDTASHDPIFWSNVRDFYQMHTRIPVNASSKCYFNQLKQPGSSDSNQAGNATRVNRYTLQYP</sequence>
<dbReference type="AlphaFoldDB" id="A0ABD0JQJ6"/>